<accession>A0ABQ2R355</accession>
<feature type="region of interest" description="Disordered" evidence="1">
    <location>
        <begin position="1"/>
        <end position="44"/>
    </location>
</feature>
<gene>
    <name evidence="2" type="ORF">GCM10010140_41100</name>
</gene>
<organism evidence="2 3">
    <name type="scientific">Streptosporangium pseudovulgare</name>
    <dbReference type="NCBI Taxonomy" id="35765"/>
    <lineage>
        <taxon>Bacteria</taxon>
        <taxon>Bacillati</taxon>
        <taxon>Actinomycetota</taxon>
        <taxon>Actinomycetes</taxon>
        <taxon>Streptosporangiales</taxon>
        <taxon>Streptosporangiaceae</taxon>
        <taxon>Streptosporangium</taxon>
    </lineage>
</organism>
<dbReference type="EMBL" id="BMQJ01000010">
    <property type="protein sequence ID" value="GGQ06696.1"/>
    <property type="molecule type" value="Genomic_DNA"/>
</dbReference>
<feature type="compositionally biased region" description="Basic and acidic residues" evidence="1">
    <location>
        <begin position="35"/>
        <end position="44"/>
    </location>
</feature>
<sequence>MRPGTREAAEGDKGDKGAVARPSFRKPGGVGRASARGEFDLNRG</sequence>
<proteinExistence type="predicted"/>
<comment type="caution">
    <text evidence="2">The sequence shown here is derived from an EMBL/GenBank/DDBJ whole genome shotgun (WGS) entry which is preliminary data.</text>
</comment>
<reference evidence="3" key="1">
    <citation type="journal article" date="2019" name="Int. J. Syst. Evol. Microbiol.">
        <title>The Global Catalogue of Microorganisms (GCM) 10K type strain sequencing project: providing services to taxonomists for standard genome sequencing and annotation.</title>
        <authorList>
            <consortium name="The Broad Institute Genomics Platform"/>
            <consortium name="The Broad Institute Genome Sequencing Center for Infectious Disease"/>
            <person name="Wu L."/>
            <person name="Ma J."/>
        </authorList>
    </citation>
    <scope>NUCLEOTIDE SEQUENCE [LARGE SCALE GENOMIC DNA]</scope>
    <source>
        <strain evidence="3">JCM 3115</strain>
    </source>
</reference>
<evidence type="ECO:0000313" key="3">
    <source>
        <dbReference type="Proteomes" id="UP000611554"/>
    </source>
</evidence>
<keyword evidence="3" id="KW-1185">Reference proteome</keyword>
<evidence type="ECO:0000313" key="2">
    <source>
        <dbReference type="EMBL" id="GGQ06696.1"/>
    </source>
</evidence>
<protein>
    <submittedName>
        <fullName evidence="2">Uncharacterized protein</fullName>
    </submittedName>
</protein>
<evidence type="ECO:0000256" key="1">
    <source>
        <dbReference type="SAM" id="MobiDB-lite"/>
    </source>
</evidence>
<dbReference type="Proteomes" id="UP000611554">
    <property type="component" value="Unassembled WGS sequence"/>
</dbReference>
<name>A0ABQ2R355_9ACTN</name>
<feature type="compositionally biased region" description="Basic and acidic residues" evidence="1">
    <location>
        <begin position="1"/>
        <end position="18"/>
    </location>
</feature>